<dbReference type="SUPFAM" id="SSF51905">
    <property type="entry name" value="FAD/NAD(P)-binding domain"/>
    <property type="match status" value="1"/>
</dbReference>
<evidence type="ECO:0000259" key="1">
    <source>
        <dbReference type="Pfam" id="PF01593"/>
    </source>
</evidence>
<keyword evidence="3" id="KW-1185">Reference proteome</keyword>
<dbReference type="InterPro" id="IPR002937">
    <property type="entry name" value="Amino_oxidase"/>
</dbReference>
<dbReference type="Pfam" id="PF01593">
    <property type="entry name" value="Amino_oxidase"/>
    <property type="match status" value="1"/>
</dbReference>
<dbReference type="OrthoDB" id="20837at2"/>
<proteinExistence type="predicted"/>
<dbReference type="FunFam" id="1.10.405.20:FF:000001">
    <property type="entry name" value="Amine oxidase"/>
    <property type="match status" value="1"/>
</dbReference>
<dbReference type="STRING" id="993689.GCA_002077135_02950"/>
<dbReference type="Gene3D" id="1.10.405.20">
    <property type="match status" value="1"/>
</dbReference>
<dbReference type="InterPro" id="IPR036188">
    <property type="entry name" value="FAD/NAD-bd_sf"/>
</dbReference>
<gene>
    <name evidence="2" type="ORF">B1806_08860</name>
</gene>
<dbReference type="GO" id="GO:0016491">
    <property type="term" value="F:oxidoreductase activity"/>
    <property type="evidence" value="ECO:0007669"/>
    <property type="project" value="InterPro"/>
</dbReference>
<dbReference type="EMBL" id="MWQO01000029">
    <property type="protein sequence ID" value="THD10332.1"/>
    <property type="molecule type" value="Genomic_DNA"/>
</dbReference>
<dbReference type="PANTHER" id="PTHR42923:SF17">
    <property type="entry name" value="AMINE OXIDASE DOMAIN-CONTAINING PROTEIN"/>
    <property type="match status" value="1"/>
</dbReference>
<protein>
    <submittedName>
        <fullName evidence="2">Dehydrogenase</fullName>
    </submittedName>
</protein>
<dbReference type="Gene3D" id="3.30.70.1990">
    <property type="match status" value="1"/>
</dbReference>
<dbReference type="RefSeq" id="WP_081128943.1">
    <property type="nucleotide sequence ID" value="NZ_DAHXOC010000007.1"/>
</dbReference>
<dbReference type="InterPro" id="IPR050464">
    <property type="entry name" value="Zeta_carotene_desat/Oxidored"/>
</dbReference>
<dbReference type="Proteomes" id="UP000307749">
    <property type="component" value="Unassembled WGS sequence"/>
</dbReference>
<feature type="domain" description="Amine oxidase" evidence="1">
    <location>
        <begin position="10"/>
        <end position="268"/>
    </location>
</feature>
<dbReference type="PANTHER" id="PTHR42923">
    <property type="entry name" value="PROTOPORPHYRINOGEN OXIDASE"/>
    <property type="match status" value="1"/>
</dbReference>
<accession>A0A4S3KN21</accession>
<comment type="caution">
    <text evidence="2">The sequence shown here is derived from an EMBL/GenBank/DDBJ whole genome shotgun (WGS) entry which is preliminary data.</text>
</comment>
<evidence type="ECO:0000313" key="2">
    <source>
        <dbReference type="EMBL" id="THD10332.1"/>
    </source>
</evidence>
<reference evidence="2 3" key="1">
    <citation type="submission" date="2017-02" db="EMBL/GenBank/DDBJ databases">
        <title>Whole genome sequencing of Metallibacterium scheffleri DSM 24874 (T).</title>
        <authorList>
            <person name="Kumar S."/>
            <person name="Patil P."/>
            <person name="Patil P.B."/>
        </authorList>
    </citation>
    <scope>NUCLEOTIDE SEQUENCE [LARGE SCALE GENOMIC DNA]</scope>
    <source>
        <strain evidence="2 3">DSM 24874</strain>
    </source>
</reference>
<sequence>MRIAIIGSGIAGLGSAWLLSREHEVTLYEANAYLGGHTHTHEIVQAGRSYAIDSGFIVFNPQNYPLLTHLLNELGVASQPTTMSFAVRNEASGLEYNATSLDTLFCQRRNLLSPRFIGMMRDIVRFYREAPALLEQDDDGAGPTLAEWLRDQRYGNAFRDEHLVPMASALWSSPGSDILRFPIRYLIRFMANHHMLQVLDRPRWRVVQGGSQRYVDALRAQWTVDERIACPVQRVQRHARGVCISSAAGNEEFDQVVLACHSNQALALLADADAREQSILGAIGYQTNEAVLHTDARLLPRQRKAWAAWNVLLPKQAEESRMVTYCMNLLQSLDSAEPFCVSLNSSHRIDPSRVLRRMRYAHPVYDHVSVSARARKGEIQGQRKTWYAGAYWGFGFHEDGLRSATEIAHALGIHWPLQAVPATALQNASSQRINHDAQRVSAS</sequence>
<dbReference type="AlphaFoldDB" id="A0A4S3KN21"/>
<organism evidence="2 3">
    <name type="scientific">Metallibacterium scheffleri</name>
    <dbReference type="NCBI Taxonomy" id="993689"/>
    <lineage>
        <taxon>Bacteria</taxon>
        <taxon>Pseudomonadati</taxon>
        <taxon>Pseudomonadota</taxon>
        <taxon>Gammaproteobacteria</taxon>
        <taxon>Lysobacterales</taxon>
        <taxon>Rhodanobacteraceae</taxon>
        <taxon>Metallibacterium</taxon>
    </lineage>
</organism>
<evidence type="ECO:0000313" key="3">
    <source>
        <dbReference type="Proteomes" id="UP000307749"/>
    </source>
</evidence>
<name>A0A4S3KN21_9GAMM</name>
<dbReference type="Gene3D" id="3.50.50.60">
    <property type="entry name" value="FAD/NAD(P)-binding domain"/>
    <property type="match status" value="1"/>
</dbReference>